<protein>
    <submittedName>
        <fullName evidence="2">Uncharacterized protein</fullName>
    </submittedName>
</protein>
<gene>
    <name evidence="2" type="ORF">P154DRAFT_540876</name>
</gene>
<keyword evidence="3" id="KW-1185">Reference proteome</keyword>
<sequence>MPQEHNPVTWSVAFPNEPPLDIDDDKLLYYQCQEIFTWHRIWYIDIPPHCRGHYTGEVGKTTDPVVAGHILKESRQNPRWRVRKSACPNLDWLRIIQGWDNSPGRRFNLMGGWDQVGCTKNLLVAINIAKNDYGELKDFLLSITSLVQLLLNNTPIQNAQAPPGSQAPIIQQGNHGISPGQQAGQPVPGPLASNIPNPPGGNPPTFQVDPTQGLPAIAPPPNPYASAVAPAPNSYAAAPVPSNQNFPTVPSSSNTQSQPY</sequence>
<reference evidence="2" key="1">
    <citation type="journal article" date="2020" name="Stud. Mycol.">
        <title>101 Dothideomycetes genomes: a test case for predicting lifestyles and emergence of pathogens.</title>
        <authorList>
            <person name="Haridas S."/>
            <person name="Albert R."/>
            <person name="Binder M."/>
            <person name="Bloem J."/>
            <person name="Labutti K."/>
            <person name="Salamov A."/>
            <person name="Andreopoulos B."/>
            <person name="Baker S."/>
            <person name="Barry K."/>
            <person name="Bills G."/>
            <person name="Bluhm B."/>
            <person name="Cannon C."/>
            <person name="Castanera R."/>
            <person name="Culley D."/>
            <person name="Daum C."/>
            <person name="Ezra D."/>
            <person name="Gonzalez J."/>
            <person name="Henrissat B."/>
            <person name="Kuo A."/>
            <person name="Liang C."/>
            <person name="Lipzen A."/>
            <person name="Lutzoni F."/>
            <person name="Magnuson J."/>
            <person name="Mondo S."/>
            <person name="Nolan M."/>
            <person name="Ohm R."/>
            <person name="Pangilinan J."/>
            <person name="Park H.-J."/>
            <person name="Ramirez L."/>
            <person name="Alfaro M."/>
            <person name="Sun H."/>
            <person name="Tritt A."/>
            <person name="Yoshinaga Y."/>
            <person name="Zwiers L.-H."/>
            <person name="Turgeon B."/>
            <person name="Goodwin S."/>
            <person name="Spatafora J."/>
            <person name="Crous P."/>
            <person name="Grigoriev I."/>
        </authorList>
    </citation>
    <scope>NUCLEOTIDE SEQUENCE</scope>
    <source>
        <strain evidence="2">CBS 123094</strain>
    </source>
</reference>
<feature type="region of interest" description="Disordered" evidence="1">
    <location>
        <begin position="159"/>
        <end position="260"/>
    </location>
</feature>
<evidence type="ECO:0000313" key="2">
    <source>
        <dbReference type="EMBL" id="KAF1992870.1"/>
    </source>
</evidence>
<dbReference type="EMBL" id="ML977761">
    <property type="protein sequence ID" value="KAF1992870.1"/>
    <property type="molecule type" value="Genomic_DNA"/>
</dbReference>
<feature type="compositionally biased region" description="Polar residues" evidence="1">
    <location>
        <begin position="242"/>
        <end position="260"/>
    </location>
</feature>
<evidence type="ECO:0000313" key="3">
    <source>
        <dbReference type="Proteomes" id="UP000799779"/>
    </source>
</evidence>
<dbReference type="Proteomes" id="UP000799779">
    <property type="component" value="Unassembled WGS sequence"/>
</dbReference>
<dbReference type="AlphaFoldDB" id="A0A6A5VU14"/>
<feature type="compositionally biased region" description="Low complexity" evidence="1">
    <location>
        <begin position="224"/>
        <end position="241"/>
    </location>
</feature>
<organism evidence="2 3">
    <name type="scientific">Amniculicola lignicola CBS 123094</name>
    <dbReference type="NCBI Taxonomy" id="1392246"/>
    <lineage>
        <taxon>Eukaryota</taxon>
        <taxon>Fungi</taxon>
        <taxon>Dikarya</taxon>
        <taxon>Ascomycota</taxon>
        <taxon>Pezizomycotina</taxon>
        <taxon>Dothideomycetes</taxon>
        <taxon>Pleosporomycetidae</taxon>
        <taxon>Pleosporales</taxon>
        <taxon>Amniculicolaceae</taxon>
        <taxon>Amniculicola</taxon>
    </lineage>
</organism>
<accession>A0A6A5VU14</accession>
<evidence type="ECO:0000256" key="1">
    <source>
        <dbReference type="SAM" id="MobiDB-lite"/>
    </source>
</evidence>
<proteinExistence type="predicted"/>
<name>A0A6A5VU14_9PLEO</name>